<evidence type="ECO:0000256" key="3">
    <source>
        <dbReference type="ARBA" id="ARBA00023015"/>
    </source>
</evidence>
<dbReference type="InterPro" id="IPR039420">
    <property type="entry name" value="WalR-like"/>
</dbReference>
<dbReference type="GO" id="GO:0032993">
    <property type="term" value="C:protein-DNA complex"/>
    <property type="evidence" value="ECO:0007669"/>
    <property type="project" value="TreeGrafter"/>
</dbReference>
<keyword evidence="3" id="KW-0805">Transcription regulation</keyword>
<name>A0AA37QCV9_9BACT</name>
<dbReference type="PROSITE" id="PS51755">
    <property type="entry name" value="OMPR_PHOB"/>
    <property type="match status" value="1"/>
</dbReference>
<dbReference type="InterPro" id="IPR016032">
    <property type="entry name" value="Sig_transdc_resp-reg_C-effctor"/>
</dbReference>
<reference evidence="10" key="1">
    <citation type="submission" date="2022-08" db="EMBL/GenBank/DDBJ databases">
        <title>Draft genome sequencing of Roseisolibacter agri AW1220.</title>
        <authorList>
            <person name="Tobiishi Y."/>
            <person name="Tonouchi A."/>
        </authorList>
    </citation>
    <scope>NUCLEOTIDE SEQUENCE</scope>
    <source>
        <strain evidence="10">AW1220</strain>
    </source>
</reference>
<dbReference type="GO" id="GO:0005829">
    <property type="term" value="C:cytosol"/>
    <property type="evidence" value="ECO:0007669"/>
    <property type="project" value="TreeGrafter"/>
</dbReference>
<dbReference type="Gene3D" id="3.40.50.2300">
    <property type="match status" value="1"/>
</dbReference>
<dbReference type="CDD" id="cd17574">
    <property type="entry name" value="REC_OmpR"/>
    <property type="match status" value="1"/>
</dbReference>
<dbReference type="InterPro" id="IPR001867">
    <property type="entry name" value="OmpR/PhoB-type_DNA-bd"/>
</dbReference>
<dbReference type="FunFam" id="3.40.50.2300:FF:000002">
    <property type="entry name" value="DNA-binding response regulator PhoP"/>
    <property type="match status" value="1"/>
</dbReference>
<evidence type="ECO:0000256" key="7">
    <source>
        <dbReference type="PROSITE-ProRule" id="PRU01091"/>
    </source>
</evidence>
<sequence length="243" mass="26053">MPRIVVVEDNPDLAFGLRNNLEIEGYEVDVAPDGPAGLAAVRAGAPDLVLLDLMLPGLDGFRVLKTLRDEGRQMPVLILTARGEEADKVRGLHLGADDYVTKPFGVLELLARVRALLRRAARDSAAAAPADAAAAPGVAGSTAAACARFGAVEIEPAARRVTRAGAEIPLAPLEYDLLQALVRRGGAVATRLDLLREVWGYSAAVVSRTVDTHIAELRRKLEEDPARPRHILTVRKVGYRLQP</sequence>
<feature type="DNA-binding region" description="OmpR/PhoB-type" evidence="7">
    <location>
        <begin position="144"/>
        <end position="243"/>
    </location>
</feature>
<dbReference type="SMART" id="SM00862">
    <property type="entry name" value="Trans_reg_C"/>
    <property type="match status" value="1"/>
</dbReference>
<comment type="caution">
    <text evidence="10">The sequence shown here is derived from an EMBL/GenBank/DDBJ whole genome shotgun (WGS) entry which is preliminary data.</text>
</comment>
<gene>
    <name evidence="10" type="primary">kdpE_1</name>
    <name evidence="10" type="ORF">rosag_04980</name>
</gene>
<evidence type="ECO:0000313" key="11">
    <source>
        <dbReference type="Proteomes" id="UP001161325"/>
    </source>
</evidence>
<evidence type="ECO:0000256" key="4">
    <source>
        <dbReference type="ARBA" id="ARBA00023125"/>
    </source>
</evidence>
<dbReference type="SUPFAM" id="SSF52172">
    <property type="entry name" value="CheY-like"/>
    <property type="match status" value="1"/>
</dbReference>
<dbReference type="InterPro" id="IPR036388">
    <property type="entry name" value="WH-like_DNA-bd_sf"/>
</dbReference>
<evidence type="ECO:0000256" key="5">
    <source>
        <dbReference type="ARBA" id="ARBA00023163"/>
    </source>
</evidence>
<evidence type="ECO:0000256" key="2">
    <source>
        <dbReference type="ARBA" id="ARBA00023012"/>
    </source>
</evidence>
<proteinExistence type="predicted"/>
<dbReference type="SMART" id="SM00448">
    <property type="entry name" value="REC"/>
    <property type="match status" value="1"/>
</dbReference>
<dbReference type="Gene3D" id="1.10.10.10">
    <property type="entry name" value="Winged helix-like DNA-binding domain superfamily/Winged helix DNA-binding domain"/>
    <property type="match status" value="1"/>
</dbReference>
<keyword evidence="11" id="KW-1185">Reference proteome</keyword>
<keyword evidence="2" id="KW-0902">Two-component regulatory system</keyword>
<evidence type="ECO:0000259" key="8">
    <source>
        <dbReference type="PROSITE" id="PS50110"/>
    </source>
</evidence>
<dbReference type="InterPro" id="IPR011006">
    <property type="entry name" value="CheY-like_superfamily"/>
</dbReference>
<feature type="domain" description="Response regulatory" evidence="8">
    <location>
        <begin position="3"/>
        <end position="117"/>
    </location>
</feature>
<keyword evidence="5" id="KW-0804">Transcription</keyword>
<protein>
    <submittedName>
        <fullName evidence="10">DNA-binding response regulator</fullName>
    </submittedName>
</protein>
<dbReference type="Gene3D" id="6.10.250.690">
    <property type="match status" value="1"/>
</dbReference>
<feature type="modified residue" description="4-aspartylphosphate" evidence="6">
    <location>
        <position position="52"/>
    </location>
</feature>
<dbReference type="Pfam" id="PF00486">
    <property type="entry name" value="Trans_reg_C"/>
    <property type="match status" value="1"/>
</dbReference>
<dbReference type="PANTHER" id="PTHR48111:SF1">
    <property type="entry name" value="TWO-COMPONENT RESPONSE REGULATOR ORR33"/>
    <property type="match status" value="1"/>
</dbReference>
<evidence type="ECO:0000256" key="6">
    <source>
        <dbReference type="PROSITE-ProRule" id="PRU00169"/>
    </source>
</evidence>
<evidence type="ECO:0000256" key="1">
    <source>
        <dbReference type="ARBA" id="ARBA00022553"/>
    </source>
</evidence>
<keyword evidence="1 6" id="KW-0597">Phosphoprotein</keyword>
<dbReference type="CDD" id="cd00383">
    <property type="entry name" value="trans_reg_C"/>
    <property type="match status" value="1"/>
</dbReference>
<dbReference type="EMBL" id="BRXS01000001">
    <property type="protein sequence ID" value="GLC23985.1"/>
    <property type="molecule type" value="Genomic_DNA"/>
</dbReference>
<dbReference type="RefSeq" id="WP_284348432.1">
    <property type="nucleotide sequence ID" value="NZ_BRXS01000001.1"/>
</dbReference>
<dbReference type="PROSITE" id="PS50110">
    <property type="entry name" value="RESPONSE_REGULATORY"/>
    <property type="match status" value="1"/>
</dbReference>
<evidence type="ECO:0000259" key="9">
    <source>
        <dbReference type="PROSITE" id="PS51755"/>
    </source>
</evidence>
<dbReference type="PANTHER" id="PTHR48111">
    <property type="entry name" value="REGULATOR OF RPOS"/>
    <property type="match status" value="1"/>
</dbReference>
<dbReference type="Proteomes" id="UP001161325">
    <property type="component" value="Unassembled WGS sequence"/>
</dbReference>
<dbReference type="SUPFAM" id="SSF46894">
    <property type="entry name" value="C-terminal effector domain of the bipartite response regulators"/>
    <property type="match status" value="1"/>
</dbReference>
<dbReference type="GO" id="GO:0006355">
    <property type="term" value="P:regulation of DNA-templated transcription"/>
    <property type="evidence" value="ECO:0007669"/>
    <property type="project" value="InterPro"/>
</dbReference>
<accession>A0AA37QCV9</accession>
<dbReference type="AlphaFoldDB" id="A0AA37QCV9"/>
<feature type="domain" description="OmpR/PhoB-type" evidence="9">
    <location>
        <begin position="144"/>
        <end position="243"/>
    </location>
</feature>
<organism evidence="10 11">
    <name type="scientific">Roseisolibacter agri</name>
    <dbReference type="NCBI Taxonomy" id="2014610"/>
    <lineage>
        <taxon>Bacteria</taxon>
        <taxon>Pseudomonadati</taxon>
        <taxon>Gemmatimonadota</taxon>
        <taxon>Gemmatimonadia</taxon>
        <taxon>Gemmatimonadales</taxon>
        <taxon>Gemmatimonadaceae</taxon>
        <taxon>Roseisolibacter</taxon>
    </lineage>
</organism>
<dbReference type="GO" id="GO:0000156">
    <property type="term" value="F:phosphorelay response regulator activity"/>
    <property type="evidence" value="ECO:0007669"/>
    <property type="project" value="TreeGrafter"/>
</dbReference>
<dbReference type="InterPro" id="IPR001789">
    <property type="entry name" value="Sig_transdc_resp-reg_receiver"/>
</dbReference>
<evidence type="ECO:0000313" key="10">
    <source>
        <dbReference type="EMBL" id="GLC23985.1"/>
    </source>
</evidence>
<keyword evidence="4 7" id="KW-0238">DNA-binding</keyword>
<dbReference type="Pfam" id="PF00072">
    <property type="entry name" value="Response_reg"/>
    <property type="match status" value="1"/>
</dbReference>
<dbReference type="GO" id="GO:0000976">
    <property type="term" value="F:transcription cis-regulatory region binding"/>
    <property type="evidence" value="ECO:0007669"/>
    <property type="project" value="TreeGrafter"/>
</dbReference>